<proteinExistence type="predicted"/>
<accession>A0A1C0ADE0</accession>
<organism evidence="1 2">
    <name type="scientific">Orenia metallireducens</name>
    <dbReference type="NCBI Taxonomy" id="1413210"/>
    <lineage>
        <taxon>Bacteria</taxon>
        <taxon>Bacillati</taxon>
        <taxon>Bacillota</taxon>
        <taxon>Clostridia</taxon>
        <taxon>Halanaerobiales</taxon>
        <taxon>Halobacteroidaceae</taxon>
        <taxon>Orenia</taxon>
    </lineage>
</organism>
<sequence length="175" mass="19211">MVQEIRPIPTKKYNQSRAKISDGKSIRVTVPAETTIKAHNFYLLDGWFGAAMQSVTTEAGETDYVILNIEEAEYETNQTNESQEYTVGTPLFWNSSTKKITETATGNRYVGTVTEPKDANGVISFKLSAQANPIVKASAIDDIVTDMSADTNDDELKTKLNELLAALRAANVISE</sequence>
<keyword evidence="2" id="KW-1185">Reference proteome</keyword>
<reference evidence="1 2" key="2">
    <citation type="submission" date="2016-08" db="EMBL/GenBank/DDBJ databases">
        <title>Orenia metallireducens sp. nov. strain Z6, a Novel Metal-reducing Firmicute from the Deep Subsurface.</title>
        <authorList>
            <person name="Maxim B.I."/>
            <person name="Kenneth K."/>
            <person name="Flynn T.M."/>
            <person name="Oloughlin E.J."/>
            <person name="Locke R.A."/>
            <person name="Weber J.R."/>
            <person name="Egan S.M."/>
            <person name="Mackie R.I."/>
            <person name="Cann I.K."/>
        </authorList>
    </citation>
    <scope>NUCLEOTIDE SEQUENCE [LARGE SCALE GENOMIC DNA]</scope>
    <source>
        <strain evidence="1 2">Z6</strain>
    </source>
</reference>
<protein>
    <submittedName>
        <fullName evidence="1">Uncharacterized protein</fullName>
    </submittedName>
</protein>
<dbReference type="Proteomes" id="UP000093514">
    <property type="component" value="Unassembled WGS sequence"/>
</dbReference>
<evidence type="ECO:0000313" key="1">
    <source>
        <dbReference type="EMBL" id="OCL28657.1"/>
    </source>
</evidence>
<evidence type="ECO:0000313" key="2">
    <source>
        <dbReference type="Proteomes" id="UP000093514"/>
    </source>
</evidence>
<name>A0A1C0ADE0_9FIRM</name>
<gene>
    <name evidence="1" type="ORF">U472_00440</name>
</gene>
<dbReference type="OrthoDB" id="1683660at2"/>
<comment type="caution">
    <text evidence="1">The sequence shown here is derived from an EMBL/GenBank/DDBJ whole genome shotgun (WGS) entry which is preliminary data.</text>
</comment>
<reference evidence="2" key="1">
    <citation type="submission" date="2016-07" db="EMBL/GenBank/DDBJ databases">
        <authorList>
            <person name="Florea S."/>
            <person name="Webb J.S."/>
            <person name="Jaromczyk J."/>
            <person name="Schardl C.L."/>
        </authorList>
    </citation>
    <scope>NUCLEOTIDE SEQUENCE [LARGE SCALE GENOMIC DNA]</scope>
    <source>
        <strain evidence="2">Z6</strain>
    </source>
</reference>
<dbReference type="RefSeq" id="WP_068714402.1">
    <property type="nucleotide sequence ID" value="NZ_LWDV01000003.1"/>
</dbReference>
<dbReference type="Pfam" id="PF09956">
    <property type="entry name" value="Phage_cement_2"/>
    <property type="match status" value="1"/>
</dbReference>
<dbReference type="InterPro" id="IPR011231">
    <property type="entry name" value="Phage_VT1-Sakai_H0018"/>
</dbReference>
<dbReference type="AlphaFoldDB" id="A0A1C0ADE0"/>
<dbReference type="EMBL" id="LWDV01000003">
    <property type="protein sequence ID" value="OCL28657.1"/>
    <property type="molecule type" value="Genomic_DNA"/>
</dbReference>